<dbReference type="PROSITE" id="PS51186">
    <property type="entry name" value="GNAT"/>
    <property type="match status" value="1"/>
</dbReference>
<protein>
    <submittedName>
        <fullName evidence="2">Expressed protein</fullName>
    </submittedName>
</protein>
<gene>
    <name evidence="2" type="ORF">PPACK8108_LOCUS2165</name>
</gene>
<organism evidence="2 3">
    <name type="scientific">Phakopsora pachyrhizi</name>
    <name type="common">Asian soybean rust disease fungus</name>
    <dbReference type="NCBI Taxonomy" id="170000"/>
    <lineage>
        <taxon>Eukaryota</taxon>
        <taxon>Fungi</taxon>
        <taxon>Dikarya</taxon>
        <taxon>Basidiomycota</taxon>
        <taxon>Pucciniomycotina</taxon>
        <taxon>Pucciniomycetes</taxon>
        <taxon>Pucciniales</taxon>
        <taxon>Phakopsoraceae</taxon>
        <taxon>Phakopsora</taxon>
    </lineage>
</organism>
<dbReference type="InterPro" id="IPR016181">
    <property type="entry name" value="Acyl_CoA_acyltransferase"/>
</dbReference>
<dbReference type="Proteomes" id="UP001153365">
    <property type="component" value="Unassembled WGS sequence"/>
</dbReference>
<dbReference type="EMBL" id="CALTRL010000373">
    <property type="protein sequence ID" value="CAH7667740.1"/>
    <property type="molecule type" value="Genomic_DNA"/>
</dbReference>
<comment type="caution">
    <text evidence="2">The sequence shown here is derived from an EMBL/GenBank/DDBJ whole genome shotgun (WGS) entry which is preliminary data.</text>
</comment>
<evidence type="ECO:0000313" key="2">
    <source>
        <dbReference type="EMBL" id="CAH7667740.1"/>
    </source>
</evidence>
<name>A0AAV0AJY1_PHAPC</name>
<evidence type="ECO:0000313" key="3">
    <source>
        <dbReference type="Proteomes" id="UP001153365"/>
    </source>
</evidence>
<dbReference type="GO" id="GO:0016747">
    <property type="term" value="F:acyltransferase activity, transferring groups other than amino-acyl groups"/>
    <property type="evidence" value="ECO:0007669"/>
    <property type="project" value="InterPro"/>
</dbReference>
<feature type="domain" description="N-acetyltransferase" evidence="1">
    <location>
        <begin position="2"/>
        <end position="204"/>
    </location>
</feature>
<keyword evidence="3" id="KW-1185">Reference proteome</keyword>
<reference evidence="2" key="1">
    <citation type="submission" date="2022-06" db="EMBL/GenBank/DDBJ databases">
        <authorList>
            <consortium name="SYNGENTA / RWTH Aachen University"/>
        </authorList>
    </citation>
    <scope>NUCLEOTIDE SEQUENCE</scope>
</reference>
<dbReference type="InterPro" id="IPR000182">
    <property type="entry name" value="GNAT_dom"/>
</dbReference>
<sequence>MFKVTQVGTDKNLFEECKKIRRQVFVDEQKFRLEDEFDDLDDESLHILFSPDNDEGGYVGTLRFVTSLQKVGRIAILRDHRNRSYGSKMFLELERILTEELKSLFYPKGEGPDREGSTATGRENSDGLVVPTVRTLDGRSLVEIYRDKYKHLVDGGQSSRKSFRINLHSQMYIIPFYEKLGYRSVGETFDEDGAPHQLMFREIEI</sequence>
<dbReference type="SUPFAM" id="SSF55729">
    <property type="entry name" value="Acyl-CoA N-acyltransferases (Nat)"/>
    <property type="match status" value="2"/>
</dbReference>
<dbReference type="Pfam" id="PF13673">
    <property type="entry name" value="Acetyltransf_10"/>
    <property type="match status" value="1"/>
</dbReference>
<evidence type="ECO:0000259" key="1">
    <source>
        <dbReference type="PROSITE" id="PS51186"/>
    </source>
</evidence>
<proteinExistence type="predicted"/>
<accession>A0AAV0AJY1</accession>
<dbReference type="AlphaFoldDB" id="A0AAV0AJY1"/>
<dbReference type="Gene3D" id="3.40.630.30">
    <property type="match status" value="1"/>
</dbReference>